<feature type="transmembrane region" description="Helical" evidence="16">
    <location>
        <begin position="911"/>
        <end position="928"/>
    </location>
</feature>
<evidence type="ECO:0000256" key="10">
    <source>
        <dbReference type="ARBA" id="ARBA00022989"/>
    </source>
</evidence>
<feature type="binding site" evidence="15">
    <location>
        <position position="425"/>
    </location>
    <ligand>
        <name>Mg(2+)</name>
        <dbReference type="ChEBI" id="CHEBI:18420"/>
    </ligand>
</feature>
<protein>
    <recommendedName>
        <fullName evidence="16">Phospholipid-transporting ATPase</fullName>
        <ecNumber evidence="16">7.6.2.1</ecNumber>
    </recommendedName>
</protein>
<keyword evidence="11 16" id="KW-0472">Membrane</keyword>
<feature type="binding site" evidence="14">
    <location>
        <position position="689"/>
    </location>
    <ligand>
        <name>ATP</name>
        <dbReference type="ChEBI" id="CHEBI:30616"/>
    </ligand>
</feature>
<feature type="transmembrane region" description="Helical" evidence="16">
    <location>
        <begin position="90"/>
        <end position="106"/>
    </location>
</feature>
<evidence type="ECO:0000256" key="3">
    <source>
        <dbReference type="ARBA" id="ARBA00008109"/>
    </source>
</evidence>
<name>A0AAU9JVM5_9CILI</name>
<feature type="binding site" evidence="14">
    <location>
        <position position="792"/>
    </location>
    <ligand>
        <name>ATP</name>
        <dbReference type="ChEBI" id="CHEBI:30616"/>
    </ligand>
</feature>
<dbReference type="InterPro" id="IPR032630">
    <property type="entry name" value="P_typ_ATPase_c"/>
</dbReference>
<dbReference type="Gene3D" id="3.40.1110.10">
    <property type="entry name" value="Calcium-transporting ATPase, cytoplasmic domain N"/>
    <property type="match status" value="1"/>
</dbReference>
<evidence type="ECO:0000256" key="5">
    <source>
        <dbReference type="ARBA" id="ARBA00022723"/>
    </source>
</evidence>
<evidence type="ECO:0000256" key="15">
    <source>
        <dbReference type="PIRSR" id="PIRSR606539-3"/>
    </source>
</evidence>
<proteinExistence type="inferred from homology"/>
<evidence type="ECO:0000256" key="4">
    <source>
        <dbReference type="ARBA" id="ARBA00022692"/>
    </source>
</evidence>
<evidence type="ECO:0000259" key="17">
    <source>
        <dbReference type="Pfam" id="PF00122"/>
    </source>
</evidence>
<dbReference type="PROSITE" id="PS00154">
    <property type="entry name" value="ATPASE_E1_E2"/>
    <property type="match status" value="1"/>
</dbReference>
<evidence type="ECO:0000259" key="18">
    <source>
        <dbReference type="Pfam" id="PF16209"/>
    </source>
</evidence>
<dbReference type="InterPro" id="IPR044492">
    <property type="entry name" value="P_typ_ATPase_HD_dom"/>
</dbReference>
<feature type="transmembrane region" description="Helical" evidence="16">
    <location>
        <begin position="1067"/>
        <end position="1092"/>
    </location>
</feature>
<comment type="catalytic activity">
    <reaction evidence="12 16">
        <text>ATP + H2O + phospholipidSide 1 = ADP + phosphate + phospholipidSide 2.</text>
        <dbReference type="EC" id="7.6.2.1"/>
    </reaction>
</comment>
<evidence type="ECO:0000256" key="13">
    <source>
        <dbReference type="PIRSR" id="PIRSR606539-1"/>
    </source>
</evidence>
<dbReference type="SUPFAM" id="SSF81665">
    <property type="entry name" value="Calcium ATPase, transmembrane domain M"/>
    <property type="match status" value="1"/>
</dbReference>
<keyword evidence="21" id="KW-1185">Reference proteome</keyword>
<comment type="similarity">
    <text evidence="3 16">Belongs to the cation transport ATPase (P-type) (TC 3.A.3) family. Type IV subfamily.</text>
</comment>
<dbReference type="EMBL" id="CAJZBQ010000046">
    <property type="protein sequence ID" value="CAG9328551.1"/>
    <property type="molecule type" value="Genomic_DNA"/>
</dbReference>
<dbReference type="InterPro" id="IPR008250">
    <property type="entry name" value="ATPase_P-typ_transduc_dom_A_sf"/>
</dbReference>
<feature type="transmembrane region" description="Helical" evidence="16">
    <location>
        <begin position="112"/>
        <end position="131"/>
    </location>
</feature>
<feature type="binding site" evidence="14">
    <location>
        <position position="551"/>
    </location>
    <ligand>
        <name>ATP</name>
        <dbReference type="ChEBI" id="CHEBI:30616"/>
    </ligand>
</feature>
<evidence type="ECO:0000256" key="1">
    <source>
        <dbReference type="ARBA" id="ARBA00004141"/>
    </source>
</evidence>
<dbReference type="InterPro" id="IPR023298">
    <property type="entry name" value="ATPase_P-typ_TM_dom_sf"/>
</dbReference>
<feature type="domain" description="P-type ATPase C-terminal" evidence="19">
    <location>
        <begin position="844"/>
        <end position="1095"/>
    </location>
</feature>
<evidence type="ECO:0000256" key="16">
    <source>
        <dbReference type="RuleBase" id="RU362033"/>
    </source>
</evidence>
<feature type="binding site" evidence="14">
    <location>
        <position position="510"/>
    </location>
    <ligand>
        <name>ATP</name>
        <dbReference type="ChEBI" id="CHEBI:30616"/>
    </ligand>
</feature>
<feature type="binding site" evidence="14">
    <location>
        <position position="798"/>
    </location>
    <ligand>
        <name>ATP</name>
        <dbReference type="ChEBI" id="CHEBI:30616"/>
    </ligand>
</feature>
<keyword evidence="8 15" id="KW-0460">Magnesium</keyword>
<dbReference type="SFLD" id="SFLDG00002">
    <property type="entry name" value="C1.7:_P-type_atpase_like"/>
    <property type="match status" value="1"/>
</dbReference>
<dbReference type="InterPro" id="IPR036412">
    <property type="entry name" value="HAD-like_sf"/>
</dbReference>
<keyword evidence="7 14" id="KW-0067">ATP-binding</keyword>
<feature type="transmembrane region" description="Helical" evidence="16">
    <location>
        <begin position="312"/>
        <end position="336"/>
    </location>
</feature>
<dbReference type="Pfam" id="PF16209">
    <property type="entry name" value="PhoLip_ATPase_N"/>
    <property type="match status" value="1"/>
</dbReference>
<feature type="transmembrane region" description="Helical" evidence="16">
    <location>
        <begin position="356"/>
        <end position="379"/>
    </location>
</feature>
<dbReference type="InterPro" id="IPR001757">
    <property type="entry name" value="P_typ_ATPase"/>
</dbReference>
<dbReference type="InterPro" id="IPR018303">
    <property type="entry name" value="ATPase_P-typ_P_site"/>
</dbReference>
<dbReference type="Pfam" id="PF13246">
    <property type="entry name" value="Cation_ATPase"/>
    <property type="match status" value="1"/>
</dbReference>
<keyword evidence="4 16" id="KW-0812">Transmembrane</keyword>
<dbReference type="SUPFAM" id="SSF81660">
    <property type="entry name" value="Metal cation-transporting ATPase, ATP-binding domain N"/>
    <property type="match status" value="1"/>
</dbReference>
<dbReference type="Proteomes" id="UP001162131">
    <property type="component" value="Unassembled WGS sequence"/>
</dbReference>
<reference evidence="20" key="1">
    <citation type="submission" date="2021-09" db="EMBL/GenBank/DDBJ databases">
        <authorList>
            <consortium name="AG Swart"/>
            <person name="Singh M."/>
            <person name="Singh A."/>
            <person name="Seah K."/>
            <person name="Emmerich C."/>
        </authorList>
    </citation>
    <scope>NUCLEOTIDE SEQUENCE</scope>
    <source>
        <strain evidence="20">ATCC30299</strain>
    </source>
</reference>
<feature type="binding site" evidence="14">
    <location>
        <position position="688"/>
    </location>
    <ligand>
        <name>ATP</name>
        <dbReference type="ChEBI" id="CHEBI:30616"/>
    </ligand>
</feature>
<feature type="binding site" evidence="14">
    <location>
        <position position="427"/>
    </location>
    <ligand>
        <name>ATP</name>
        <dbReference type="ChEBI" id="CHEBI:30616"/>
    </ligand>
</feature>
<evidence type="ECO:0000256" key="2">
    <source>
        <dbReference type="ARBA" id="ARBA00004308"/>
    </source>
</evidence>
<dbReference type="GO" id="GO:0005886">
    <property type="term" value="C:plasma membrane"/>
    <property type="evidence" value="ECO:0007669"/>
    <property type="project" value="TreeGrafter"/>
</dbReference>
<feature type="binding site" evidence="14">
    <location>
        <position position="690"/>
    </location>
    <ligand>
        <name>ATP</name>
        <dbReference type="ChEBI" id="CHEBI:30616"/>
    </ligand>
</feature>
<feature type="transmembrane region" description="Helical" evidence="16">
    <location>
        <begin position="992"/>
        <end position="1010"/>
    </location>
</feature>
<evidence type="ECO:0000256" key="6">
    <source>
        <dbReference type="ARBA" id="ARBA00022741"/>
    </source>
</evidence>
<dbReference type="PANTHER" id="PTHR24092">
    <property type="entry name" value="PROBABLE PHOSPHOLIPID-TRANSPORTING ATPASE"/>
    <property type="match status" value="1"/>
</dbReference>
<dbReference type="InterPro" id="IPR023299">
    <property type="entry name" value="ATPase_P-typ_cyto_dom_N"/>
</dbReference>
<organism evidence="20 21">
    <name type="scientific">Blepharisma stoltei</name>
    <dbReference type="NCBI Taxonomy" id="1481888"/>
    <lineage>
        <taxon>Eukaryota</taxon>
        <taxon>Sar</taxon>
        <taxon>Alveolata</taxon>
        <taxon>Ciliophora</taxon>
        <taxon>Postciliodesmatophora</taxon>
        <taxon>Heterotrichea</taxon>
        <taxon>Heterotrichida</taxon>
        <taxon>Blepharismidae</taxon>
        <taxon>Blepharisma</taxon>
    </lineage>
</organism>
<keyword evidence="9 16" id="KW-1278">Translocase</keyword>
<dbReference type="Pfam" id="PF00122">
    <property type="entry name" value="E1-E2_ATPase"/>
    <property type="match status" value="1"/>
</dbReference>
<dbReference type="InterPro" id="IPR006539">
    <property type="entry name" value="P-type_ATPase_IV"/>
</dbReference>
<feature type="transmembrane region" description="Helical" evidence="16">
    <location>
        <begin position="1022"/>
        <end position="1047"/>
    </location>
</feature>
<feature type="binding site" evidence="14">
    <location>
        <position position="822"/>
    </location>
    <ligand>
        <name>ATP</name>
        <dbReference type="ChEBI" id="CHEBI:30616"/>
    </ligand>
</feature>
<keyword evidence="10 16" id="KW-1133">Transmembrane helix</keyword>
<feature type="binding site" evidence="15">
    <location>
        <position position="822"/>
    </location>
    <ligand>
        <name>Mg(2+)</name>
        <dbReference type="ChEBI" id="CHEBI:18420"/>
    </ligand>
</feature>
<dbReference type="Gene3D" id="2.70.150.10">
    <property type="entry name" value="Calcium-transporting ATPase, cytoplasmic transduction domain A"/>
    <property type="match status" value="1"/>
</dbReference>
<dbReference type="InterPro" id="IPR023214">
    <property type="entry name" value="HAD_sf"/>
</dbReference>
<dbReference type="SFLD" id="SFLDS00003">
    <property type="entry name" value="Haloacid_Dehalogenase"/>
    <property type="match status" value="1"/>
</dbReference>
<gene>
    <name evidence="20" type="ORF">BSTOLATCC_MIC46548</name>
</gene>
<dbReference type="PRINTS" id="PR00119">
    <property type="entry name" value="CATATPASE"/>
</dbReference>
<feature type="binding site" evidence="15">
    <location>
        <position position="818"/>
    </location>
    <ligand>
        <name>Mg(2+)</name>
        <dbReference type="ChEBI" id="CHEBI:18420"/>
    </ligand>
</feature>
<evidence type="ECO:0000256" key="9">
    <source>
        <dbReference type="ARBA" id="ARBA00022967"/>
    </source>
</evidence>
<keyword evidence="6 14" id="KW-0547">Nucleotide-binding</keyword>
<dbReference type="GO" id="GO:0045332">
    <property type="term" value="P:phospholipid translocation"/>
    <property type="evidence" value="ECO:0007669"/>
    <property type="project" value="TreeGrafter"/>
</dbReference>
<comment type="cofactor">
    <cofactor evidence="15">
        <name>Mg(2+)</name>
        <dbReference type="ChEBI" id="CHEBI:18420"/>
    </cofactor>
</comment>
<dbReference type="EC" id="7.6.2.1" evidence="16"/>
<dbReference type="NCBIfam" id="TIGR01494">
    <property type="entry name" value="ATPase_P-type"/>
    <property type="match status" value="1"/>
</dbReference>
<feature type="binding site" evidence="14">
    <location>
        <position position="426"/>
    </location>
    <ligand>
        <name>ATP</name>
        <dbReference type="ChEBI" id="CHEBI:30616"/>
    </ligand>
</feature>
<dbReference type="GO" id="GO:0000287">
    <property type="term" value="F:magnesium ion binding"/>
    <property type="evidence" value="ECO:0007669"/>
    <property type="project" value="UniProtKB-UniRule"/>
</dbReference>
<feature type="binding site" evidence="14">
    <location>
        <position position="425"/>
    </location>
    <ligand>
        <name>ATP</name>
        <dbReference type="ChEBI" id="CHEBI:30616"/>
    </ligand>
</feature>
<feature type="domain" description="P-type ATPase A" evidence="17">
    <location>
        <begin position="157"/>
        <end position="217"/>
    </location>
</feature>
<keyword evidence="5 15" id="KW-0479">Metal-binding</keyword>
<dbReference type="NCBIfam" id="TIGR01652">
    <property type="entry name" value="ATPase-Plipid"/>
    <property type="match status" value="1"/>
</dbReference>
<dbReference type="GO" id="GO:0016887">
    <property type="term" value="F:ATP hydrolysis activity"/>
    <property type="evidence" value="ECO:0007669"/>
    <property type="project" value="InterPro"/>
</dbReference>
<dbReference type="InterPro" id="IPR032631">
    <property type="entry name" value="P-type_ATPase_N"/>
</dbReference>
<feature type="active site" description="4-aspartylphosphate intermediate" evidence="13">
    <location>
        <position position="425"/>
    </location>
</feature>
<dbReference type="Gene3D" id="3.40.50.1000">
    <property type="entry name" value="HAD superfamily/HAD-like"/>
    <property type="match status" value="1"/>
</dbReference>
<dbReference type="FunFam" id="3.40.50.1000:FF:000014">
    <property type="entry name" value="Phospholipid-transporting ATPase"/>
    <property type="match status" value="1"/>
</dbReference>
<dbReference type="GO" id="GO:0005524">
    <property type="term" value="F:ATP binding"/>
    <property type="evidence" value="ECO:0007669"/>
    <property type="project" value="UniProtKB-UniRule"/>
</dbReference>
<feature type="binding site" evidence="14">
    <location>
        <position position="607"/>
    </location>
    <ligand>
        <name>ATP</name>
        <dbReference type="ChEBI" id="CHEBI:30616"/>
    </ligand>
</feature>
<dbReference type="AlphaFoldDB" id="A0AAU9JVM5"/>
<feature type="binding site" evidence="14">
    <location>
        <position position="821"/>
    </location>
    <ligand>
        <name>ATP</name>
        <dbReference type="ChEBI" id="CHEBI:30616"/>
    </ligand>
</feature>
<feature type="binding site" evidence="15">
    <location>
        <position position="427"/>
    </location>
    <ligand>
        <name>Mg(2+)</name>
        <dbReference type="ChEBI" id="CHEBI:18420"/>
    </ligand>
</feature>
<evidence type="ECO:0000256" key="7">
    <source>
        <dbReference type="ARBA" id="ARBA00022840"/>
    </source>
</evidence>
<dbReference type="InterPro" id="IPR059000">
    <property type="entry name" value="ATPase_P-type_domA"/>
</dbReference>
<evidence type="ECO:0000256" key="8">
    <source>
        <dbReference type="ARBA" id="ARBA00022842"/>
    </source>
</evidence>
<feature type="transmembrane region" description="Helical" evidence="16">
    <location>
        <begin position="958"/>
        <end position="980"/>
    </location>
</feature>
<dbReference type="GO" id="GO:0140326">
    <property type="term" value="F:ATPase-coupled intramembrane lipid transporter activity"/>
    <property type="evidence" value="ECO:0007669"/>
    <property type="project" value="UniProtKB-EC"/>
</dbReference>
<evidence type="ECO:0000259" key="19">
    <source>
        <dbReference type="Pfam" id="PF16212"/>
    </source>
</evidence>
<accession>A0AAU9JVM5</accession>
<dbReference type="SUPFAM" id="SSF81653">
    <property type="entry name" value="Calcium ATPase, transduction domain A"/>
    <property type="match status" value="1"/>
</dbReference>
<dbReference type="SFLD" id="SFLDF00027">
    <property type="entry name" value="p-type_atpase"/>
    <property type="match status" value="1"/>
</dbReference>
<comment type="caution">
    <text evidence="20">The sequence shown here is derived from an EMBL/GenBank/DDBJ whole genome shotgun (WGS) entry which is preliminary data.</text>
</comment>
<sequence length="1116" mass="127958">MEKFSWTDQRNVILKEHPNSELDVNGIGPIHIAGMSSKDTNWSAYDENSRNIQVGRPAHFSEFPPNEIRTSKYTIFTWIPKSLFIQFRRISNVYFLIMSILATMPFSPKNPFSIGITFAGVLVFTMLKEAYEDYFRHKQDNIENSKKFATFNREIAQVIETECRNIKVGDIVIIKDGEFFPADLLLVSSSNPNGKAYVNTMNLDGETNLKEKSAHDTTKRLNMISDLPDLFLDINCDHPSSSLVKWNCSIKLPNNEWEPLGMKQLLMKGCILKNVEYIFGVVIYTGHETKIMLNSKHPPSKISNVLKKMNKILYSVFAFQIFICILFAALSVSWQNHNSKDHVYLELEHNAHAGNFIINILTFWISYSHLIPISLYVALEIVKLMLCHLISQDLSMYYEPDNKPAFCRSSDLVEELGQVEFIFSDKTGTLTCNMMEFRKCMINYIVYGTNSSVFGEEDTRPHEILQDATNQEHLNFLNFFRLITACHTVFPVKDINDPDMVEFHAMSPDELALVECASSMNIKLNERNNKSLVISVLGEPELWNVVVEIPFNSDRKRMSVIVEDPQSKELILMTKGADSVMLNLLNSSADKPKIEKCLHDFAVDGLRILVMGQRKVNENEFDEWYREWRSVELCISSDKEQRLDSLAELIERDLDFIGCSAIEDKLQDEVPSSIQLLIEAGIRVWVLTGDKEETAIEIGKSCNLIQENMDLFLLSSTSYPELKRKLEEIDQNYNLEAQSYAQLNQMKSLMASKMGVVINGLTLSWIFDDPDKRLERLFFKIGYLSNSCICCRVSPAQKMQLVQLAKRNGDWITLSIGDGANDVSMIQEAHIGVGIAGKEGTQAVQAADFSFSQFRFITQLLLVHGRWAYRRVSWFICYYFYKNFAVVFTEIWFVFFNGFSAQIFFLDWLPLLYNAMWTSWPCIITYAFEQDLNAKNSIKYPIAYKAGHICAYFTIKKFWLWICLAIWHGALIYWMSVYAMSGVVDKDGQTTGMWWCSTLAFTIIIHLVVLKLFLESIFWTKFSILVVVGSLILYYNSIIILNTAAMGDVFQPEIPYVFFNILSVGKSWIVIIIGPLIALIPDFCIAAGKFLYWPSPVDSLMKYVKYQRLANVDGNS</sequence>
<evidence type="ECO:0000256" key="11">
    <source>
        <dbReference type="ARBA" id="ARBA00023136"/>
    </source>
</evidence>
<feature type="binding site" evidence="14">
    <location>
        <position position="575"/>
    </location>
    <ligand>
        <name>ATP</name>
        <dbReference type="ChEBI" id="CHEBI:30616"/>
    </ligand>
</feature>
<evidence type="ECO:0000256" key="14">
    <source>
        <dbReference type="PIRSR" id="PIRSR606539-2"/>
    </source>
</evidence>
<evidence type="ECO:0000313" key="21">
    <source>
        <dbReference type="Proteomes" id="UP001162131"/>
    </source>
</evidence>
<evidence type="ECO:0000313" key="20">
    <source>
        <dbReference type="EMBL" id="CAG9328551.1"/>
    </source>
</evidence>
<evidence type="ECO:0000256" key="12">
    <source>
        <dbReference type="ARBA" id="ARBA00034036"/>
    </source>
</evidence>
<feature type="transmembrane region" description="Helical" evidence="16">
    <location>
        <begin position="880"/>
        <end position="905"/>
    </location>
</feature>
<dbReference type="SUPFAM" id="SSF56784">
    <property type="entry name" value="HAD-like"/>
    <property type="match status" value="1"/>
</dbReference>
<feature type="domain" description="P-type ATPase N-terminal" evidence="18">
    <location>
        <begin position="60"/>
        <end position="113"/>
    </location>
</feature>
<comment type="subcellular location">
    <subcellularLocation>
        <location evidence="2">Endomembrane system</location>
    </subcellularLocation>
    <subcellularLocation>
        <location evidence="1 16">Membrane</location>
        <topology evidence="1 16">Multi-pass membrane protein</topology>
    </subcellularLocation>
</comment>
<dbReference type="Pfam" id="PF16212">
    <property type="entry name" value="PhoLip_ATPase_C"/>
    <property type="match status" value="1"/>
</dbReference>